<accession>A0A9Q9AWY0</accession>
<reference evidence="1" key="1">
    <citation type="submission" date="2022-06" db="EMBL/GenBank/DDBJ databases">
        <title>Complete genome sequences of two strains of the flax pathogen Septoria linicola.</title>
        <authorList>
            <person name="Lapalu N."/>
            <person name="Simon A."/>
            <person name="Demenou B."/>
            <person name="Paumier D."/>
            <person name="Guillot M.-P."/>
            <person name="Gout L."/>
            <person name="Valade R."/>
        </authorList>
    </citation>
    <scope>NUCLEOTIDE SEQUENCE</scope>
    <source>
        <strain evidence="1">SE15195</strain>
    </source>
</reference>
<keyword evidence="2" id="KW-1185">Reference proteome</keyword>
<proteinExistence type="predicted"/>
<dbReference type="Proteomes" id="UP001056384">
    <property type="component" value="Chromosome 8"/>
</dbReference>
<protein>
    <submittedName>
        <fullName evidence="1">Uncharacterized protein</fullName>
    </submittedName>
</protein>
<gene>
    <name evidence="1" type="ORF">Slin15195_G098480</name>
</gene>
<evidence type="ECO:0000313" key="1">
    <source>
        <dbReference type="EMBL" id="USW56529.1"/>
    </source>
</evidence>
<dbReference type="AlphaFoldDB" id="A0A9Q9AWY0"/>
<evidence type="ECO:0000313" key="2">
    <source>
        <dbReference type="Proteomes" id="UP001056384"/>
    </source>
</evidence>
<name>A0A9Q9AWY0_9PEZI</name>
<organism evidence="1 2">
    <name type="scientific">Septoria linicola</name>
    <dbReference type="NCBI Taxonomy" id="215465"/>
    <lineage>
        <taxon>Eukaryota</taxon>
        <taxon>Fungi</taxon>
        <taxon>Dikarya</taxon>
        <taxon>Ascomycota</taxon>
        <taxon>Pezizomycotina</taxon>
        <taxon>Dothideomycetes</taxon>
        <taxon>Dothideomycetidae</taxon>
        <taxon>Mycosphaerellales</taxon>
        <taxon>Mycosphaerellaceae</taxon>
        <taxon>Septoria</taxon>
    </lineage>
</organism>
<sequence>MSFSTNTTSTSAAPSIAPNEFTIQGLREQIFGNRNHQVFRWPTTLTQLADTTALANATTLYPQLVTKSVQYSRTGVVKAQEIFEVIVTSTAADSANYSYTAILVSGHALTRSMAARGPKSACLVGALEGLLRVTSEALGWYTETLLGEMQNQEETDKGMKTRRGALFNDARMTTHVRGAGGLEFDTNGAEDACRADAAGASSIREAFLGSRQKLCWSQT</sequence>
<dbReference type="EMBL" id="CP099425">
    <property type="protein sequence ID" value="USW56529.1"/>
    <property type="molecule type" value="Genomic_DNA"/>
</dbReference>